<protein>
    <submittedName>
        <fullName evidence="1">Uncharacterized protein</fullName>
    </submittedName>
</protein>
<dbReference type="AlphaFoldDB" id="X1UGZ5"/>
<feature type="non-terminal residue" evidence="1">
    <location>
        <position position="151"/>
    </location>
</feature>
<gene>
    <name evidence="1" type="ORF">S12H4_40256</name>
</gene>
<reference evidence="1" key="1">
    <citation type="journal article" date="2014" name="Front. Microbiol.">
        <title>High frequency of phylogenetically diverse reductive dehalogenase-homologous genes in deep subseafloor sedimentary metagenomes.</title>
        <authorList>
            <person name="Kawai M."/>
            <person name="Futagami T."/>
            <person name="Toyoda A."/>
            <person name="Takaki Y."/>
            <person name="Nishi S."/>
            <person name="Hori S."/>
            <person name="Arai W."/>
            <person name="Tsubouchi T."/>
            <person name="Morono Y."/>
            <person name="Uchiyama I."/>
            <person name="Ito T."/>
            <person name="Fujiyama A."/>
            <person name="Inagaki F."/>
            <person name="Takami H."/>
        </authorList>
    </citation>
    <scope>NUCLEOTIDE SEQUENCE</scope>
    <source>
        <strain evidence="1">Expedition CK06-06</strain>
    </source>
</reference>
<sequence length="151" mass="17741">MINFIKEAETEYDVGSITLEGTQIWPILRILYCFRYRECYNFDTSNENRNKGTLAKLKRATNVVYGVDSLFRKYDYLVFSSTLERRLVDGKYIDKTAEFLMSELGKERVCLIENPVNGLHFKRSKVLIRNIVSLDLFGIFYHLPLPRKKPV</sequence>
<comment type="caution">
    <text evidence="1">The sequence shown here is derived from an EMBL/GenBank/DDBJ whole genome shotgun (WGS) entry which is preliminary data.</text>
</comment>
<dbReference type="EMBL" id="BARW01024416">
    <property type="protein sequence ID" value="GAI91609.1"/>
    <property type="molecule type" value="Genomic_DNA"/>
</dbReference>
<organism evidence="1">
    <name type="scientific">marine sediment metagenome</name>
    <dbReference type="NCBI Taxonomy" id="412755"/>
    <lineage>
        <taxon>unclassified sequences</taxon>
        <taxon>metagenomes</taxon>
        <taxon>ecological metagenomes</taxon>
    </lineage>
</organism>
<proteinExistence type="predicted"/>
<accession>X1UGZ5</accession>
<evidence type="ECO:0000313" key="1">
    <source>
        <dbReference type="EMBL" id="GAI91609.1"/>
    </source>
</evidence>
<name>X1UGZ5_9ZZZZ</name>